<feature type="coiled-coil region" evidence="1">
    <location>
        <begin position="293"/>
        <end position="320"/>
    </location>
</feature>
<evidence type="ECO:0000313" key="3">
    <source>
        <dbReference type="EMBL" id="EME84776.1"/>
    </source>
</evidence>
<proteinExistence type="predicted"/>
<name>M3AJP8_PSEFD</name>
<dbReference type="OrthoDB" id="3650539at2759"/>
<keyword evidence="1" id="KW-0175">Coiled coil</keyword>
<gene>
    <name evidence="3" type="ORF">MYCFIDRAFT_173703</name>
</gene>
<organism evidence="3 4">
    <name type="scientific">Pseudocercospora fijiensis (strain CIRAD86)</name>
    <name type="common">Black leaf streak disease fungus</name>
    <name type="synonym">Mycosphaerella fijiensis</name>
    <dbReference type="NCBI Taxonomy" id="383855"/>
    <lineage>
        <taxon>Eukaryota</taxon>
        <taxon>Fungi</taxon>
        <taxon>Dikarya</taxon>
        <taxon>Ascomycota</taxon>
        <taxon>Pezizomycotina</taxon>
        <taxon>Dothideomycetes</taxon>
        <taxon>Dothideomycetidae</taxon>
        <taxon>Mycosphaerellales</taxon>
        <taxon>Mycosphaerellaceae</taxon>
        <taxon>Pseudocercospora</taxon>
    </lineage>
</organism>
<feature type="region of interest" description="Disordered" evidence="2">
    <location>
        <begin position="356"/>
        <end position="386"/>
    </location>
</feature>
<dbReference type="STRING" id="383855.M3AJP8"/>
<feature type="compositionally biased region" description="Basic and acidic residues" evidence="2">
    <location>
        <begin position="370"/>
        <end position="380"/>
    </location>
</feature>
<sequence length="476" mass="53052">MGSLQAYTVQTVLGSRAANSRQQSVRFGREASVRRSRPQFSGSAGQGILQYSHGPRNSLKFGDQSQGGFHVTPNLRMTGLPPPPGMPTADEPKSHQPVDINQLSLEIAKTREQALELRVKVQSSYGKIKHCMRHFDESRQAFMEALQQMESTGTPQYEVLKHLDERVREDCEALKTSMTELQEVHYNLSGLDFKLFSDEQKVYGKQSYMDRLLGSGQVAPSTIESITVAPQPFQDSDGLHPLLEEYFDVLGDSKLFRERLDYELPQEQSDRRRERERHIDQGVSVPSSESEFELELIKEYQALERELAQTNTRAAELLRLCLQAGLDPDPSKYARQSDNGSLVSKVESKVARWLGRMSDTDNPSDQPFPDDGHSWSDHDTTTVAGSTVPSIDKSTAERGQLTTISTIHATTEEGLDLEIQGLSSRQRALKFLFSSAAARKSDLAAQSHITLPSFFSSMRGSPGAQELACSNQKLAK</sequence>
<feature type="region of interest" description="Disordered" evidence="2">
    <location>
        <begin position="14"/>
        <end position="49"/>
    </location>
</feature>
<keyword evidence="4" id="KW-1185">Reference proteome</keyword>
<dbReference type="AlphaFoldDB" id="M3AJP8"/>
<evidence type="ECO:0000256" key="2">
    <source>
        <dbReference type="SAM" id="MobiDB-lite"/>
    </source>
</evidence>
<feature type="compositionally biased region" description="Polar residues" evidence="2">
    <location>
        <begin position="14"/>
        <end position="25"/>
    </location>
</feature>
<dbReference type="KEGG" id="pfj:MYCFIDRAFT_173703"/>
<feature type="compositionally biased region" description="Basic and acidic residues" evidence="2">
    <location>
        <begin position="266"/>
        <end position="280"/>
    </location>
</feature>
<dbReference type="VEuPathDB" id="FungiDB:MYCFIDRAFT_173703"/>
<dbReference type="Proteomes" id="UP000016932">
    <property type="component" value="Unassembled WGS sequence"/>
</dbReference>
<dbReference type="GeneID" id="19333042"/>
<evidence type="ECO:0000313" key="4">
    <source>
        <dbReference type="Proteomes" id="UP000016932"/>
    </source>
</evidence>
<accession>M3AJP8</accession>
<reference evidence="3 4" key="1">
    <citation type="journal article" date="2012" name="PLoS Pathog.">
        <title>Diverse lifestyles and strategies of plant pathogenesis encoded in the genomes of eighteen Dothideomycetes fungi.</title>
        <authorList>
            <person name="Ohm R.A."/>
            <person name="Feau N."/>
            <person name="Henrissat B."/>
            <person name="Schoch C.L."/>
            <person name="Horwitz B.A."/>
            <person name="Barry K.W."/>
            <person name="Condon B.J."/>
            <person name="Copeland A.C."/>
            <person name="Dhillon B."/>
            <person name="Glaser F."/>
            <person name="Hesse C.N."/>
            <person name="Kosti I."/>
            <person name="LaButti K."/>
            <person name="Lindquist E.A."/>
            <person name="Lucas S."/>
            <person name="Salamov A.A."/>
            <person name="Bradshaw R.E."/>
            <person name="Ciuffetti L."/>
            <person name="Hamelin R.C."/>
            <person name="Kema G.H.J."/>
            <person name="Lawrence C."/>
            <person name="Scott J.A."/>
            <person name="Spatafora J.W."/>
            <person name="Turgeon B.G."/>
            <person name="de Wit P.J.G.M."/>
            <person name="Zhong S."/>
            <person name="Goodwin S.B."/>
            <person name="Grigoriev I.V."/>
        </authorList>
    </citation>
    <scope>NUCLEOTIDE SEQUENCE [LARGE SCALE GENOMIC DNA]</scope>
    <source>
        <strain evidence="3 4">CIRAD86</strain>
    </source>
</reference>
<dbReference type="HOGENOM" id="CLU_573802_0_0_1"/>
<feature type="region of interest" description="Disordered" evidence="2">
    <location>
        <begin position="77"/>
        <end position="96"/>
    </location>
</feature>
<protein>
    <submittedName>
        <fullName evidence="3">Uncharacterized protein</fullName>
    </submittedName>
</protein>
<evidence type="ECO:0000256" key="1">
    <source>
        <dbReference type="SAM" id="Coils"/>
    </source>
</evidence>
<dbReference type="EMBL" id="KB446557">
    <property type="protein sequence ID" value="EME84776.1"/>
    <property type="molecule type" value="Genomic_DNA"/>
</dbReference>
<feature type="region of interest" description="Disordered" evidence="2">
    <location>
        <begin position="266"/>
        <end position="285"/>
    </location>
</feature>
<dbReference type="RefSeq" id="XP_007925370.1">
    <property type="nucleotide sequence ID" value="XM_007927179.1"/>
</dbReference>